<organism evidence="1 2">
    <name type="scientific">Smallanthus sonchifolius</name>
    <dbReference type="NCBI Taxonomy" id="185202"/>
    <lineage>
        <taxon>Eukaryota</taxon>
        <taxon>Viridiplantae</taxon>
        <taxon>Streptophyta</taxon>
        <taxon>Embryophyta</taxon>
        <taxon>Tracheophyta</taxon>
        <taxon>Spermatophyta</taxon>
        <taxon>Magnoliopsida</taxon>
        <taxon>eudicotyledons</taxon>
        <taxon>Gunneridae</taxon>
        <taxon>Pentapetalae</taxon>
        <taxon>asterids</taxon>
        <taxon>campanulids</taxon>
        <taxon>Asterales</taxon>
        <taxon>Asteraceae</taxon>
        <taxon>Asteroideae</taxon>
        <taxon>Heliantheae alliance</taxon>
        <taxon>Millerieae</taxon>
        <taxon>Smallanthus</taxon>
    </lineage>
</organism>
<dbReference type="Proteomes" id="UP001056120">
    <property type="component" value="Linkage Group LG12"/>
</dbReference>
<evidence type="ECO:0000313" key="2">
    <source>
        <dbReference type="Proteomes" id="UP001056120"/>
    </source>
</evidence>
<sequence length="81" mass="9047">MDWLIIRDLEGLWLFKKMEMEVFEANDVTVISVLRACAETKALSVGMKLKEFVNVKGVNIISIVKTFGDNSHCDTGILAVT</sequence>
<gene>
    <name evidence="1" type="ORF">L1987_38591</name>
</gene>
<evidence type="ECO:0000313" key="1">
    <source>
        <dbReference type="EMBL" id="KAI3795930.1"/>
    </source>
</evidence>
<dbReference type="EMBL" id="CM042029">
    <property type="protein sequence ID" value="KAI3795930.1"/>
    <property type="molecule type" value="Genomic_DNA"/>
</dbReference>
<reference evidence="1 2" key="2">
    <citation type="journal article" date="2022" name="Mol. Ecol. Resour.">
        <title>The genomes of chicory, endive, great burdock and yacon provide insights into Asteraceae paleo-polyploidization history and plant inulin production.</title>
        <authorList>
            <person name="Fan W."/>
            <person name="Wang S."/>
            <person name="Wang H."/>
            <person name="Wang A."/>
            <person name="Jiang F."/>
            <person name="Liu H."/>
            <person name="Zhao H."/>
            <person name="Xu D."/>
            <person name="Zhang Y."/>
        </authorList>
    </citation>
    <scope>NUCLEOTIDE SEQUENCE [LARGE SCALE GENOMIC DNA]</scope>
    <source>
        <strain evidence="2">cv. Yunnan</strain>
        <tissue evidence="1">Leaves</tissue>
    </source>
</reference>
<accession>A0ACB9HJL9</accession>
<keyword evidence="2" id="KW-1185">Reference proteome</keyword>
<comment type="caution">
    <text evidence="1">The sequence shown here is derived from an EMBL/GenBank/DDBJ whole genome shotgun (WGS) entry which is preliminary data.</text>
</comment>
<proteinExistence type="predicted"/>
<protein>
    <submittedName>
        <fullName evidence="1">Uncharacterized protein</fullName>
    </submittedName>
</protein>
<name>A0ACB9HJL9_9ASTR</name>
<reference evidence="2" key="1">
    <citation type="journal article" date="2022" name="Mol. Ecol. Resour.">
        <title>The genomes of chicory, endive, great burdock and yacon provide insights into Asteraceae palaeo-polyploidization history and plant inulin production.</title>
        <authorList>
            <person name="Fan W."/>
            <person name="Wang S."/>
            <person name="Wang H."/>
            <person name="Wang A."/>
            <person name="Jiang F."/>
            <person name="Liu H."/>
            <person name="Zhao H."/>
            <person name="Xu D."/>
            <person name="Zhang Y."/>
        </authorList>
    </citation>
    <scope>NUCLEOTIDE SEQUENCE [LARGE SCALE GENOMIC DNA]</scope>
    <source>
        <strain evidence="2">cv. Yunnan</strain>
    </source>
</reference>